<organism evidence="3 4">
    <name type="scientific">Gaopeijia maritima</name>
    <dbReference type="NCBI Taxonomy" id="3119007"/>
    <lineage>
        <taxon>Bacteria</taxon>
        <taxon>Pseudomonadati</taxon>
        <taxon>Gemmatimonadota</taxon>
        <taxon>Longimicrobiia</taxon>
        <taxon>Gaopeijiales</taxon>
        <taxon>Gaopeijiaceae</taxon>
        <taxon>Gaopeijia</taxon>
    </lineage>
</organism>
<dbReference type="RefSeq" id="WP_405286798.1">
    <property type="nucleotide sequence ID" value="NZ_JBBHLI010000004.1"/>
</dbReference>
<dbReference type="PANTHER" id="PTHR33371:SF4">
    <property type="entry name" value="INTERMEMBRANE PHOSPHOLIPID TRANSPORT SYSTEM BINDING PROTEIN MLAD"/>
    <property type="match status" value="1"/>
</dbReference>
<reference evidence="3 4" key="1">
    <citation type="submission" date="2024-02" db="EMBL/GenBank/DDBJ databases">
        <title>A novel Gemmatimonadota bacterium.</title>
        <authorList>
            <person name="Du Z.-J."/>
            <person name="Ye Y.-Q."/>
        </authorList>
    </citation>
    <scope>NUCLEOTIDE SEQUENCE [LARGE SCALE GENOMIC DNA]</scope>
    <source>
        <strain evidence="3 4">DH-20</strain>
    </source>
</reference>
<evidence type="ECO:0000313" key="3">
    <source>
        <dbReference type="EMBL" id="MEK9501284.1"/>
    </source>
</evidence>
<sequence length="314" mass="33386">MTDRSSGPDERDLARAVPRDTGARHIRVGIFVVLGLISFLTVLFLMTDPAGFRGRYMLVTELTDAGGVRRGDPVQMRGVIIGRVAGFEMTSAGQVAITLELYDEWQVPQGSVVTLAEAGVFGGRTVEVLPGNGSQLLAAWDTIPGDDSGGGIFETVGELGAEAEVIMQRIEMLLDTTTVRSVQGSTRAIEGLAQELRAVVANQRDEMARMTSSLARAAEGLEATAGEAGPDLASAAARADSLLSQMESTTSQLDAVLASLDTVMGRMARGEGTLGRLSQDEALWDNTNTALASLNELLVDIRENPGRYVKIEIF</sequence>
<name>A0ABU9E974_9BACT</name>
<comment type="caution">
    <text evidence="3">The sequence shown here is derived from an EMBL/GenBank/DDBJ whole genome shotgun (WGS) entry which is preliminary data.</text>
</comment>
<evidence type="ECO:0000256" key="1">
    <source>
        <dbReference type="SAM" id="Phobius"/>
    </source>
</evidence>
<feature type="transmembrane region" description="Helical" evidence="1">
    <location>
        <begin position="28"/>
        <end position="47"/>
    </location>
</feature>
<dbReference type="EMBL" id="JBBHLI010000004">
    <property type="protein sequence ID" value="MEK9501284.1"/>
    <property type="molecule type" value="Genomic_DNA"/>
</dbReference>
<feature type="domain" description="Mce/MlaD" evidence="2">
    <location>
        <begin position="56"/>
        <end position="131"/>
    </location>
</feature>
<dbReference type="InterPro" id="IPR003399">
    <property type="entry name" value="Mce/MlaD"/>
</dbReference>
<dbReference type="Pfam" id="PF02470">
    <property type="entry name" value="MlaD"/>
    <property type="match status" value="1"/>
</dbReference>
<evidence type="ECO:0000313" key="4">
    <source>
        <dbReference type="Proteomes" id="UP001484239"/>
    </source>
</evidence>
<gene>
    <name evidence="3" type="ORF">WI372_09865</name>
</gene>
<accession>A0ABU9E974</accession>
<evidence type="ECO:0000259" key="2">
    <source>
        <dbReference type="Pfam" id="PF02470"/>
    </source>
</evidence>
<dbReference type="PANTHER" id="PTHR33371">
    <property type="entry name" value="INTERMEMBRANE PHOSPHOLIPID TRANSPORT SYSTEM BINDING PROTEIN MLAD-RELATED"/>
    <property type="match status" value="1"/>
</dbReference>
<keyword evidence="1" id="KW-0472">Membrane</keyword>
<proteinExistence type="predicted"/>
<dbReference type="Proteomes" id="UP001484239">
    <property type="component" value="Unassembled WGS sequence"/>
</dbReference>
<protein>
    <submittedName>
        <fullName evidence="3">MlaD family protein</fullName>
    </submittedName>
</protein>
<keyword evidence="4" id="KW-1185">Reference proteome</keyword>
<keyword evidence="1" id="KW-0812">Transmembrane</keyword>
<keyword evidence="1" id="KW-1133">Transmembrane helix</keyword>
<dbReference type="InterPro" id="IPR052336">
    <property type="entry name" value="MlaD_Phospholipid_Transporter"/>
</dbReference>